<name>A0ABW5WBB6_9PSEU</name>
<accession>A0ABW5WBB6</accession>
<evidence type="ECO:0000313" key="2">
    <source>
        <dbReference type="Proteomes" id="UP001597478"/>
    </source>
</evidence>
<protein>
    <submittedName>
        <fullName evidence="1">Uncharacterized protein</fullName>
    </submittedName>
</protein>
<evidence type="ECO:0000313" key="1">
    <source>
        <dbReference type="EMBL" id="MFD2800444.1"/>
    </source>
</evidence>
<gene>
    <name evidence="1" type="ORF">ACFS2C_13655</name>
</gene>
<proteinExistence type="predicted"/>
<sequence length="110" mass="12095">MNAHPTRLLARPALSWTALDRTQYRLTLHGSAWILQATPERKHPWLLAGADGVKQEIGPADVKAAQAMSEFWLDVGAMCAAVEPDTSSYTDLRNTATDPPALVIRNWTQA</sequence>
<organism evidence="1 2">
    <name type="scientific">Prauserella oleivorans</name>
    <dbReference type="NCBI Taxonomy" id="1478153"/>
    <lineage>
        <taxon>Bacteria</taxon>
        <taxon>Bacillati</taxon>
        <taxon>Actinomycetota</taxon>
        <taxon>Actinomycetes</taxon>
        <taxon>Pseudonocardiales</taxon>
        <taxon>Pseudonocardiaceae</taxon>
        <taxon>Prauserella</taxon>
    </lineage>
</organism>
<keyword evidence="2" id="KW-1185">Reference proteome</keyword>
<reference evidence="2" key="1">
    <citation type="journal article" date="2019" name="Int. J. Syst. Evol. Microbiol.">
        <title>The Global Catalogue of Microorganisms (GCM) 10K type strain sequencing project: providing services to taxonomists for standard genome sequencing and annotation.</title>
        <authorList>
            <consortium name="The Broad Institute Genomics Platform"/>
            <consortium name="The Broad Institute Genome Sequencing Center for Infectious Disease"/>
            <person name="Wu L."/>
            <person name="Ma J."/>
        </authorList>
    </citation>
    <scope>NUCLEOTIDE SEQUENCE [LARGE SCALE GENOMIC DNA]</scope>
    <source>
        <strain evidence="2">IBRC-M 10906</strain>
    </source>
</reference>
<comment type="caution">
    <text evidence="1">The sequence shown here is derived from an EMBL/GenBank/DDBJ whole genome shotgun (WGS) entry which is preliminary data.</text>
</comment>
<dbReference type="EMBL" id="JBHUOF010000016">
    <property type="protein sequence ID" value="MFD2800444.1"/>
    <property type="molecule type" value="Genomic_DNA"/>
</dbReference>
<dbReference type="Proteomes" id="UP001597478">
    <property type="component" value="Unassembled WGS sequence"/>
</dbReference>
<dbReference type="RefSeq" id="WP_377390223.1">
    <property type="nucleotide sequence ID" value="NZ_JBHSAN010000021.1"/>
</dbReference>